<organism evidence="1 2">
    <name type="scientific">Leptolyngbya cf. ectocarpi LEGE 11479</name>
    <dbReference type="NCBI Taxonomy" id="1828722"/>
    <lineage>
        <taxon>Bacteria</taxon>
        <taxon>Bacillati</taxon>
        <taxon>Cyanobacteriota</taxon>
        <taxon>Cyanophyceae</taxon>
        <taxon>Leptolyngbyales</taxon>
        <taxon>Leptolyngbyaceae</taxon>
        <taxon>Leptolyngbya group</taxon>
        <taxon>Leptolyngbya</taxon>
    </lineage>
</organism>
<protein>
    <submittedName>
        <fullName evidence="1">Uncharacterized protein</fullName>
    </submittedName>
</protein>
<accession>A0A929F9F5</accession>
<evidence type="ECO:0000313" key="1">
    <source>
        <dbReference type="EMBL" id="MBE9067539.1"/>
    </source>
</evidence>
<evidence type="ECO:0000313" key="2">
    <source>
        <dbReference type="Proteomes" id="UP000615026"/>
    </source>
</evidence>
<proteinExistence type="predicted"/>
<name>A0A929F9F5_LEPEC</name>
<reference evidence="1" key="1">
    <citation type="submission" date="2020-10" db="EMBL/GenBank/DDBJ databases">
        <authorList>
            <person name="Castelo-Branco R."/>
            <person name="Eusebio N."/>
            <person name="Adriana R."/>
            <person name="Vieira A."/>
            <person name="Brugerolle De Fraissinette N."/>
            <person name="Rezende De Castro R."/>
            <person name="Schneider M.P."/>
            <person name="Vasconcelos V."/>
            <person name="Leao P.N."/>
        </authorList>
    </citation>
    <scope>NUCLEOTIDE SEQUENCE</scope>
    <source>
        <strain evidence="1">LEGE 11479</strain>
    </source>
</reference>
<keyword evidence="2" id="KW-1185">Reference proteome</keyword>
<dbReference type="RefSeq" id="WP_193993503.1">
    <property type="nucleotide sequence ID" value="NZ_JADEXP010000102.1"/>
</dbReference>
<sequence length="191" mass="21221">MPVAACKLLTYKGQYSTCHIKVPDIDTKLAAIRIDGQYYSLFRQFDDAETAVSALNKLAQNTGDELALTQKAHDRYVIWVLEVDAQAFKGPRQKGLGWPTYGPSKCLMLGEAKQYHQCYVQVPDLMEPVVAVHYEDRFYSVYQPGLDAAAALELAAQFTWRGNESAIAATPKGYAVCLWEPEAAMQQPAPV</sequence>
<dbReference type="Proteomes" id="UP000615026">
    <property type="component" value="Unassembled WGS sequence"/>
</dbReference>
<gene>
    <name evidence="1" type="ORF">IQ260_12805</name>
</gene>
<comment type="caution">
    <text evidence="1">The sequence shown here is derived from an EMBL/GenBank/DDBJ whole genome shotgun (WGS) entry which is preliminary data.</text>
</comment>
<dbReference type="EMBL" id="JADEXP010000102">
    <property type="protein sequence ID" value="MBE9067539.1"/>
    <property type="molecule type" value="Genomic_DNA"/>
</dbReference>
<dbReference type="AlphaFoldDB" id="A0A929F9F5"/>